<dbReference type="Gene3D" id="2.40.160.20">
    <property type="match status" value="1"/>
</dbReference>
<dbReference type="EMBL" id="BAABRN010000085">
    <property type="protein sequence ID" value="GAA5504071.1"/>
    <property type="molecule type" value="Genomic_DNA"/>
</dbReference>
<gene>
    <name evidence="4" type="ORF">Dxin01_03839</name>
</gene>
<proteinExistence type="predicted"/>
<reference evidence="4 5" key="1">
    <citation type="submission" date="2024-02" db="EMBL/GenBank/DDBJ databases">
        <title>Deinococcus xinjiangensis NBRC 107630.</title>
        <authorList>
            <person name="Ichikawa N."/>
            <person name="Katano-Makiyama Y."/>
            <person name="Hidaka K."/>
        </authorList>
    </citation>
    <scope>NUCLEOTIDE SEQUENCE [LARGE SCALE GENOMIC DNA]</scope>
    <source>
        <strain evidence="4 5">NBRC 107630</strain>
    </source>
</reference>
<name>A0ABP9VH46_9DEIO</name>
<evidence type="ECO:0000313" key="5">
    <source>
        <dbReference type="Proteomes" id="UP001458946"/>
    </source>
</evidence>
<keyword evidence="5" id="KW-1185">Reference proteome</keyword>
<keyword evidence="2" id="KW-0732">Signal</keyword>
<dbReference type="InterPro" id="IPR001119">
    <property type="entry name" value="SLH_dom"/>
</dbReference>
<organism evidence="4 5">
    <name type="scientific">Deinococcus xinjiangensis</name>
    <dbReference type="NCBI Taxonomy" id="457454"/>
    <lineage>
        <taxon>Bacteria</taxon>
        <taxon>Thermotogati</taxon>
        <taxon>Deinococcota</taxon>
        <taxon>Deinococci</taxon>
        <taxon>Deinococcales</taxon>
        <taxon>Deinococcaceae</taxon>
        <taxon>Deinococcus</taxon>
    </lineage>
</organism>
<protein>
    <recommendedName>
        <fullName evidence="3">SLH domain-containing protein</fullName>
    </recommendedName>
</protein>
<feature type="coiled-coil region" evidence="1">
    <location>
        <begin position="119"/>
        <end position="146"/>
    </location>
</feature>
<evidence type="ECO:0000256" key="1">
    <source>
        <dbReference type="SAM" id="Coils"/>
    </source>
</evidence>
<dbReference type="InterPro" id="IPR011250">
    <property type="entry name" value="OMP/PagP_B-barrel"/>
</dbReference>
<sequence>MRKTLMISSVLALGLGFAGAQTATTAASAQVTQFSDVPAGHWAKDAVDKIVSCGLIQGFPDGTYRGNENLTRYQAALIFHRLLTTDALSKCGFSQGDMTTIVNGMQSVSTELAAISTRVGDLEKANADQQARIAALEEKINTLTTGAGSADVAALNARIDALEAAIKNIPAGPQGPKGDKGDKGDPGAAAVVTTPVVTTPPVTTPPTTVVIGDVTPNVAVTSNYYAGLDVGMKMSDKATAPCYRTKYPNNPSGYCLTVGGQLGAKSVFGPIGARVAAAYAPGYNGISADVAATYSMDMGSNLGLYAGAGLGITSSTARATTGNASDVYALGLVGVEYRVTDNIAAYVEGDGRYYLSNKGYGTGLATTYTTSGAVNTAAKGFNGAVKAGVKFYF</sequence>
<dbReference type="InterPro" id="IPR051465">
    <property type="entry name" value="Cell_Envelope_Struct_Comp"/>
</dbReference>
<comment type="caution">
    <text evidence="4">The sequence shown here is derived from an EMBL/GenBank/DDBJ whole genome shotgun (WGS) entry which is preliminary data.</text>
</comment>
<dbReference type="PANTHER" id="PTHR43308:SF1">
    <property type="entry name" value="OUTER MEMBRANE PROTEIN ALPHA"/>
    <property type="match status" value="1"/>
</dbReference>
<dbReference type="Proteomes" id="UP001458946">
    <property type="component" value="Unassembled WGS sequence"/>
</dbReference>
<evidence type="ECO:0000313" key="4">
    <source>
        <dbReference type="EMBL" id="GAA5504071.1"/>
    </source>
</evidence>
<dbReference type="Pfam" id="PF00395">
    <property type="entry name" value="SLH"/>
    <property type="match status" value="1"/>
</dbReference>
<dbReference type="PROSITE" id="PS51272">
    <property type="entry name" value="SLH"/>
    <property type="match status" value="1"/>
</dbReference>
<keyword evidence="1" id="KW-0175">Coiled coil</keyword>
<feature type="chain" id="PRO_5046454249" description="SLH domain-containing protein" evidence="2">
    <location>
        <begin position="23"/>
        <end position="393"/>
    </location>
</feature>
<evidence type="ECO:0000256" key="2">
    <source>
        <dbReference type="SAM" id="SignalP"/>
    </source>
</evidence>
<dbReference type="Gene3D" id="1.20.5.340">
    <property type="match status" value="1"/>
</dbReference>
<feature type="signal peptide" evidence="2">
    <location>
        <begin position="1"/>
        <end position="22"/>
    </location>
</feature>
<accession>A0ABP9VH46</accession>
<dbReference type="RefSeq" id="WP_353544036.1">
    <property type="nucleotide sequence ID" value="NZ_BAABRN010000085.1"/>
</dbReference>
<dbReference type="PANTHER" id="PTHR43308">
    <property type="entry name" value="OUTER MEMBRANE PROTEIN ALPHA-RELATED"/>
    <property type="match status" value="1"/>
</dbReference>
<evidence type="ECO:0000259" key="3">
    <source>
        <dbReference type="PROSITE" id="PS51272"/>
    </source>
</evidence>
<feature type="domain" description="SLH" evidence="3">
    <location>
        <begin position="30"/>
        <end position="93"/>
    </location>
</feature>
<dbReference type="SUPFAM" id="SSF56925">
    <property type="entry name" value="OMPA-like"/>
    <property type="match status" value="1"/>
</dbReference>